<dbReference type="GeneID" id="77728902"/>
<proteinExistence type="predicted"/>
<sequence length="261" mass="27211">MRGEYCVYGATLLSLFSAIMLVFANISQLSPGAVTSGLFFAEVNCKGLGTAYDVAGGGSGGLTTGDPKAALGQGIGSRQYYRYGVYGACGYLPNGGTCNATSFGYPFDPSGQIGADITTDRGMRGTLFGLLGGDQAITDSVYNMTLSRAANLLIFLGTVMCGIALVVGIFKTRITFLVATIMSGGSALFLMVGAAMWSAIVARNAPIATRMLTETNTVGVTVTAGAALYLVWVGFVSQTLSVIPYVISFLTFRRQNGKAYE</sequence>
<dbReference type="RefSeq" id="XP_052944450.1">
    <property type="nucleotide sequence ID" value="XM_053089697.1"/>
</dbReference>
<dbReference type="GO" id="GO:0051285">
    <property type="term" value="C:cell cortex of cell tip"/>
    <property type="evidence" value="ECO:0007669"/>
    <property type="project" value="TreeGrafter"/>
</dbReference>
<protein>
    <submittedName>
        <fullName evidence="2">Actin cortical patch SUR7/pH-response regulator pali</fullName>
    </submittedName>
</protein>
<organism evidence="2 3">
    <name type="scientific">Dioszegia hungarica</name>
    <dbReference type="NCBI Taxonomy" id="4972"/>
    <lineage>
        <taxon>Eukaryota</taxon>
        <taxon>Fungi</taxon>
        <taxon>Dikarya</taxon>
        <taxon>Basidiomycota</taxon>
        <taxon>Agaricomycotina</taxon>
        <taxon>Tremellomycetes</taxon>
        <taxon>Tremellales</taxon>
        <taxon>Bulleribasidiaceae</taxon>
        <taxon>Dioszegia</taxon>
    </lineage>
</organism>
<dbReference type="AlphaFoldDB" id="A0AA38H667"/>
<gene>
    <name evidence="2" type="ORF">MKK02DRAFT_37550</name>
</gene>
<dbReference type="Pfam" id="PF06687">
    <property type="entry name" value="SUR7"/>
    <property type="match status" value="1"/>
</dbReference>
<dbReference type="InterPro" id="IPR052413">
    <property type="entry name" value="SUR7_domain"/>
</dbReference>
<keyword evidence="1" id="KW-1133">Transmembrane helix</keyword>
<name>A0AA38H667_9TREE</name>
<dbReference type="PANTHER" id="PTHR28019:SF2">
    <property type="entry name" value="CELL MEMBRANE PROTEIN YLR413W-RELATED"/>
    <property type="match status" value="1"/>
</dbReference>
<dbReference type="Proteomes" id="UP001164286">
    <property type="component" value="Unassembled WGS sequence"/>
</dbReference>
<evidence type="ECO:0000313" key="2">
    <source>
        <dbReference type="EMBL" id="KAI9634673.1"/>
    </source>
</evidence>
<feature type="transmembrane region" description="Helical" evidence="1">
    <location>
        <begin position="220"/>
        <end position="247"/>
    </location>
</feature>
<dbReference type="GO" id="GO:0031505">
    <property type="term" value="P:fungal-type cell wall organization"/>
    <property type="evidence" value="ECO:0007669"/>
    <property type="project" value="TreeGrafter"/>
</dbReference>
<keyword evidence="3" id="KW-1185">Reference proteome</keyword>
<keyword evidence="1" id="KW-0812">Transmembrane</keyword>
<keyword evidence="1" id="KW-0472">Membrane</keyword>
<dbReference type="InterPro" id="IPR009571">
    <property type="entry name" value="SUR7/Rim9-like_fungi"/>
</dbReference>
<comment type="caution">
    <text evidence="2">The sequence shown here is derived from an EMBL/GenBank/DDBJ whole genome shotgun (WGS) entry which is preliminary data.</text>
</comment>
<dbReference type="EMBL" id="JAKWFO010000006">
    <property type="protein sequence ID" value="KAI9634673.1"/>
    <property type="molecule type" value="Genomic_DNA"/>
</dbReference>
<dbReference type="Gene3D" id="1.20.140.150">
    <property type="match status" value="1"/>
</dbReference>
<reference evidence="2" key="1">
    <citation type="journal article" date="2022" name="G3 (Bethesda)">
        <title>High quality genome of the basidiomycete yeast Dioszegia hungarica PDD-24b-2 isolated from cloud water.</title>
        <authorList>
            <person name="Jarrige D."/>
            <person name="Haridas S."/>
            <person name="Bleykasten-Grosshans C."/>
            <person name="Joly M."/>
            <person name="Nadalig T."/>
            <person name="Sancelme M."/>
            <person name="Vuilleumier S."/>
            <person name="Grigoriev I.V."/>
            <person name="Amato P."/>
            <person name="Bringel F."/>
        </authorList>
    </citation>
    <scope>NUCLEOTIDE SEQUENCE</scope>
    <source>
        <strain evidence="2">PDD-24b-2</strain>
    </source>
</reference>
<dbReference type="PANTHER" id="PTHR28019">
    <property type="entry name" value="CELL MEMBRANE PROTEIN YLR413W-RELATED"/>
    <property type="match status" value="1"/>
</dbReference>
<feature type="transmembrane region" description="Helical" evidence="1">
    <location>
        <begin position="177"/>
        <end position="200"/>
    </location>
</feature>
<feature type="transmembrane region" description="Helical" evidence="1">
    <location>
        <begin position="7"/>
        <end position="26"/>
    </location>
</feature>
<evidence type="ECO:0000256" key="1">
    <source>
        <dbReference type="SAM" id="Phobius"/>
    </source>
</evidence>
<feature type="transmembrane region" description="Helical" evidence="1">
    <location>
        <begin position="149"/>
        <end position="170"/>
    </location>
</feature>
<accession>A0AA38H667</accession>
<dbReference type="GO" id="GO:0005886">
    <property type="term" value="C:plasma membrane"/>
    <property type="evidence" value="ECO:0007669"/>
    <property type="project" value="InterPro"/>
</dbReference>
<evidence type="ECO:0000313" key="3">
    <source>
        <dbReference type="Proteomes" id="UP001164286"/>
    </source>
</evidence>